<evidence type="ECO:0000313" key="2">
    <source>
        <dbReference type="EMBL" id="KOF03947.1"/>
    </source>
</evidence>
<accession>A0A0L8AP33</accession>
<dbReference type="AlphaFoldDB" id="A0A0L8AP33"/>
<dbReference type="Proteomes" id="UP000036908">
    <property type="component" value="Unassembled WGS sequence"/>
</dbReference>
<proteinExistence type="predicted"/>
<keyword evidence="3" id="KW-1185">Reference proteome</keyword>
<evidence type="ECO:0000313" key="3">
    <source>
        <dbReference type="Proteomes" id="UP000036908"/>
    </source>
</evidence>
<comment type="caution">
    <text evidence="2">The sequence shown here is derived from an EMBL/GenBank/DDBJ whole genome shotgun (WGS) entry which is preliminary data.</text>
</comment>
<keyword evidence="1" id="KW-0175">Coiled coil</keyword>
<feature type="coiled-coil region" evidence="1">
    <location>
        <begin position="86"/>
        <end position="113"/>
    </location>
</feature>
<protein>
    <submittedName>
        <fullName evidence="2">Uncharacterized protein</fullName>
    </submittedName>
</protein>
<reference evidence="3" key="1">
    <citation type="submission" date="2014-11" db="EMBL/GenBank/DDBJ databases">
        <title>Genome sequencing of Roseivirga sp. D-25.</title>
        <authorList>
            <person name="Selvaratnam C."/>
            <person name="Thevarajoo S."/>
            <person name="Goh K.M."/>
            <person name="Eee R."/>
            <person name="Chan K.-G."/>
            <person name="Chong C.S."/>
        </authorList>
    </citation>
    <scope>NUCLEOTIDE SEQUENCE [LARGE SCALE GENOMIC DNA]</scope>
    <source>
        <strain evidence="3">D-25</strain>
    </source>
</reference>
<organism evidence="2 3">
    <name type="scientific">Roseivirga seohaensis subsp. aquiponti</name>
    <dbReference type="NCBI Taxonomy" id="1566026"/>
    <lineage>
        <taxon>Bacteria</taxon>
        <taxon>Pseudomonadati</taxon>
        <taxon>Bacteroidota</taxon>
        <taxon>Cytophagia</taxon>
        <taxon>Cytophagales</taxon>
        <taxon>Roseivirgaceae</taxon>
        <taxon>Roseivirga</taxon>
    </lineage>
</organism>
<dbReference type="PATRIC" id="fig|1566026.4.peg.2322"/>
<name>A0A0L8AP33_9BACT</name>
<gene>
    <name evidence="2" type="ORF">OB69_02760</name>
</gene>
<evidence type="ECO:0000256" key="1">
    <source>
        <dbReference type="SAM" id="Coils"/>
    </source>
</evidence>
<sequence>MTNLQNSLERLRTLAIDQPENQKNIILESIKEIQNSVRISHHVAEHVESLRQNKNMTEDDERIIHQYEAMALKFKEKEQSNFQEFITMLKKEVVQAEKARDKMKKKYLDFKKKVADAA</sequence>
<dbReference type="EMBL" id="JSVA01000004">
    <property type="protein sequence ID" value="KOF03947.1"/>
    <property type="molecule type" value="Genomic_DNA"/>
</dbReference>
<dbReference type="RefSeq" id="WP_053222166.1">
    <property type="nucleotide sequence ID" value="NZ_JSVA01000004.1"/>
</dbReference>